<reference evidence="1" key="1">
    <citation type="journal article" date="2021" name="Proc. Natl. Acad. Sci. U.S.A.">
        <title>A Catalog of Tens of Thousands of Viruses from Human Metagenomes Reveals Hidden Associations with Chronic Diseases.</title>
        <authorList>
            <person name="Tisza M.J."/>
            <person name="Buck C.B."/>
        </authorList>
    </citation>
    <scope>NUCLEOTIDE SEQUENCE</scope>
    <source>
        <strain evidence="1">Ct1TR2</strain>
    </source>
</reference>
<dbReference type="EMBL" id="BK015245">
    <property type="protein sequence ID" value="DAD97677.1"/>
    <property type="molecule type" value="Genomic_DNA"/>
</dbReference>
<proteinExistence type="predicted"/>
<name>A0A8S5NSA8_9CAUD</name>
<evidence type="ECO:0000313" key="1">
    <source>
        <dbReference type="EMBL" id="DAD97677.1"/>
    </source>
</evidence>
<organism evidence="1">
    <name type="scientific">Siphoviridae sp. ct1TR2</name>
    <dbReference type="NCBI Taxonomy" id="2825309"/>
    <lineage>
        <taxon>Viruses</taxon>
        <taxon>Duplodnaviria</taxon>
        <taxon>Heunggongvirae</taxon>
        <taxon>Uroviricota</taxon>
        <taxon>Caudoviricetes</taxon>
    </lineage>
</organism>
<accession>A0A8S5NSA8</accession>
<sequence length="32" mass="3643">MDPSITMIIFSLPSCPYSHLPIPPLAQTRFLR</sequence>
<protein>
    <submittedName>
        <fullName evidence="1">Uncharacterized protein</fullName>
    </submittedName>
</protein>